<dbReference type="PANTHER" id="PTHR46796:SF10">
    <property type="entry name" value="TRANSCRIPTIONAL ACTIVATOR FEAR"/>
    <property type="match status" value="1"/>
</dbReference>
<dbReference type="Proteomes" id="UP001205843">
    <property type="component" value="Unassembled WGS sequence"/>
</dbReference>
<dbReference type="InterPro" id="IPR009057">
    <property type="entry name" value="Homeodomain-like_sf"/>
</dbReference>
<dbReference type="Gene3D" id="1.10.10.60">
    <property type="entry name" value="Homeodomain-like"/>
    <property type="match status" value="1"/>
</dbReference>
<keyword evidence="1" id="KW-0805">Transcription regulation</keyword>
<dbReference type="AlphaFoldDB" id="A0AAE3KF30"/>
<dbReference type="Pfam" id="PF12833">
    <property type="entry name" value="HTH_18"/>
    <property type="match status" value="1"/>
</dbReference>
<evidence type="ECO:0000313" key="5">
    <source>
        <dbReference type="EMBL" id="MCP1673687.1"/>
    </source>
</evidence>
<proteinExistence type="predicted"/>
<organism evidence="5 6">
    <name type="scientific">Natronocella acetinitrilica</name>
    <dbReference type="NCBI Taxonomy" id="414046"/>
    <lineage>
        <taxon>Bacteria</taxon>
        <taxon>Pseudomonadati</taxon>
        <taxon>Pseudomonadota</taxon>
        <taxon>Gammaproteobacteria</taxon>
        <taxon>Chromatiales</taxon>
        <taxon>Ectothiorhodospiraceae</taxon>
        <taxon>Natronocella</taxon>
    </lineage>
</organism>
<dbReference type="SUPFAM" id="SSF46689">
    <property type="entry name" value="Homeodomain-like"/>
    <property type="match status" value="2"/>
</dbReference>
<evidence type="ECO:0000256" key="2">
    <source>
        <dbReference type="ARBA" id="ARBA00023125"/>
    </source>
</evidence>
<dbReference type="InterPro" id="IPR018062">
    <property type="entry name" value="HTH_AraC-typ_CS"/>
</dbReference>
<dbReference type="PANTHER" id="PTHR46796">
    <property type="entry name" value="HTH-TYPE TRANSCRIPTIONAL ACTIVATOR RHAS-RELATED"/>
    <property type="match status" value="1"/>
</dbReference>
<protein>
    <submittedName>
        <fullName evidence="5">AraC-like DNA-binding protein</fullName>
    </submittedName>
</protein>
<dbReference type="InterPro" id="IPR050204">
    <property type="entry name" value="AraC_XylS_family_regulators"/>
</dbReference>
<dbReference type="PRINTS" id="PR00032">
    <property type="entry name" value="HTHARAC"/>
</dbReference>
<dbReference type="EMBL" id="JALJXV010000002">
    <property type="protein sequence ID" value="MCP1673687.1"/>
    <property type="molecule type" value="Genomic_DNA"/>
</dbReference>
<dbReference type="InterPro" id="IPR011051">
    <property type="entry name" value="RmlC_Cupin_sf"/>
</dbReference>
<dbReference type="InterPro" id="IPR014710">
    <property type="entry name" value="RmlC-like_jellyroll"/>
</dbReference>
<dbReference type="GO" id="GO:0043565">
    <property type="term" value="F:sequence-specific DNA binding"/>
    <property type="evidence" value="ECO:0007669"/>
    <property type="project" value="InterPro"/>
</dbReference>
<accession>A0AAE3KF30</accession>
<evidence type="ECO:0000256" key="1">
    <source>
        <dbReference type="ARBA" id="ARBA00023015"/>
    </source>
</evidence>
<evidence type="ECO:0000259" key="4">
    <source>
        <dbReference type="PROSITE" id="PS01124"/>
    </source>
</evidence>
<keyword evidence="2 5" id="KW-0238">DNA-binding</keyword>
<keyword evidence="6" id="KW-1185">Reference proteome</keyword>
<name>A0AAE3KF30_9GAMM</name>
<dbReference type="InterPro" id="IPR020449">
    <property type="entry name" value="Tscrpt_reg_AraC-type_HTH"/>
</dbReference>
<sequence>MTTHGLPVPAIDMRTYAAEYRSHRHDFHQIVLPLRGVLELDTPRGSRMVDVGTGVVIPAGENHGFSGCGANRFIVVDIAADHDARLFERCVREPAVAINRGVRHHLAFITERLAQGSLSDHFRRHWAALLIDTLEAPEGTAARAASLFARATAWIDNHLRAELYTRDVAAAIGLSPARVRTLFQEQAGCSPREWIAAARLDHATRQLRSTNRSIADIALASGFSDQSAFTRAFSRMHGEPPARWRRQRSESREH</sequence>
<evidence type="ECO:0000256" key="3">
    <source>
        <dbReference type="ARBA" id="ARBA00023163"/>
    </source>
</evidence>
<dbReference type="SUPFAM" id="SSF51182">
    <property type="entry name" value="RmlC-like cupins"/>
    <property type="match status" value="1"/>
</dbReference>
<gene>
    <name evidence="5" type="ORF">J2T57_000786</name>
</gene>
<keyword evidence="3" id="KW-0804">Transcription</keyword>
<dbReference type="SMART" id="SM00342">
    <property type="entry name" value="HTH_ARAC"/>
    <property type="match status" value="1"/>
</dbReference>
<feature type="domain" description="HTH araC/xylS-type" evidence="4">
    <location>
        <begin position="149"/>
        <end position="247"/>
    </location>
</feature>
<dbReference type="Gene3D" id="2.60.120.10">
    <property type="entry name" value="Jelly Rolls"/>
    <property type="match status" value="1"/>
</dbReference>
<dbReference type="InterPro" id="IPR018060">
    <property type="entry name" value="HTH_AraC"/>
</dbReference>
<reference evidence="5" key="1">
    <citation type="submission" date="2022-03" db="EMBL/GenBank/DDBJ databases">
        <title>Genomic Encyclopedia of Type Strains, Phase III (KMG-III): the genomes of soil and plant-associated and newly described type strains.</title>
        <authorList>
            <person name="Whitman W."/>
        </authorList>
    </citation>
    <scope>NUCLEOTIDE SEQUENCE</scope>
    <source>
        <strain evidence="5">ANL 6-2</strain>
    </source>
</reference>
<dbReference type="PROSITE" id="PS01124">
    <property type="entry name" value="HTH_ARAC_FAMILY_2"/>
    <property type="match status" value="1"/>
</dbReference>
<comment type="caution">
    <text evidence="5">The sequence shown here is derived from an EMBL/GenBank/DDBJ whole genome shotgun (WGS) entry which is preliminary data.</text>
</comment>
<dbReference type="PROSITE" id="PS00041">
    <property type="entry name" value="HTH_ARAC_FAMILY_1"/>
    <property type="match status" value="1"/>
</dbReference>
<evidence type="ECO:0000313" key="6">
    <source>
        <dbReference type="Proteomes" id="UP001205843"/>
    </source>
</evidence>
<dbReference type="GO" id="GO:0003700">
    <property type="term" value="F:DNA-binding transcription factor activity"/>
    <property type="evidence" value="ECO:0007669"/>
    <property type="project" value="InterPro"/>
</dbReference>